<dbReference type="SUPFAM" id="SSF52540">
    <property type="entry name" value="P-loop containing nucleoside triphosphate hydrolases"/>
    <property type="match status" value="1"/>
</dbReference>
<accession>A0A6C0BN59</accession>
<protein>
    <submittedName>
        <fullName evidence="1">Uncharacterized protein</fullName>
    </submittedName>
</protein>
<name>A0A6C0BN59_9ZZZZ</name>
<sequence length="854" mass="95978">MSFWAQGHQDVKGTHIILVDASGSVRWGRIWDRMLEVCKQEVKTPRMHVLFWNSDNKRQNSNFVNGVWLIPHFVDQKGLAAVFALAKSKIDNSCLTYPHLAFQGIPSQWLNGQIYIDYVTDGQIGYDGMSLHARLGLETRLAAEVKQLCTRNPLATLNIFTVERTDLDFKGQEQINRAAGTDVYKLIQNQGLSKYISRFVTYGPQSHHVHINKMRSIPGYYSYGDRRFRKERMYDFMQFIQADITENKENLDPLLHIAQSLSVTLQQHLVDKPMSLKDQVVAEVAEYFRGSSVDPTLVRFILSEAIDKEGFGSADIFAAYRQKLKQLYKAANELLQKDTKMAINLSRGFFTCPLGDVILTGLSPHMVQHAYRTQRSNHPNAAIEVDGRLVPAFPWERKGDLYSDQCLRQWCRAALSTEYPVQVFSDAVMYLVLAFVCRARYTPDMPPHILAGLCQLAHVMFDKKRRNSDQTEMEFLKAGNQPMGNNGHSDSFPSFMRLVCTALKVNYPPAEMWYYLCGALQDADLLESQRPFFPEELPATPITITPYTVYTLGGDYQCVVTLEDTSSTGGFTINPHGECAPPYVLAAAAMEQYRKQPEFCMCPICYKRLQPDTDFTQVAALTELKLPPLPPRSSQEAKKETKKTQKKTYLEACIFLQGTVGCGKSTFAAGLAEALGPGTFVASVDRHCVDSGLSMPNAIEAVKQELLQMDAKILIVDTCGERTSTKNVFGLNISAGSVIRHRVNYLDRKQTRGYICWTLRNVLKRGNSTPGCGYFLNPVSASLATCLRVHKKKMVGVFGKKVVRQYYPELDSFMSKERVLSSIEDSANEYAGNIGSVADNVQSFLSAHSDLQSS</sequence>
<dbReference type="EMBL" id="MN739207">
    <property type="protein sequence ID" value="QHS93626.1"/>
    <property type="molecule type" value="Genomic_DNA"/>
</dbReference>
<proteinExistence type="predicted"/>
<dbReference type="AlphaFoldDB" id="A0A6C0BN59"/>
<evidence type="ECO:0000313" key="1">
    <source>
        <dbReference type="EMBL" id="QHS93626.1"/>
    </source>
</evidence>
<reference evidence="1" key="1">
    <citation type="journal article" date="2020" name="Nature">
        <title>Giant virus diversity and host interactions through global metagenomics.</title>
        <authorList>
            <person name="Schulz F."/>
            <person name="Roux S."/>
            <person name="Paez-Espino D."/>
            <person name="Jungbluth S."/>
            <person name="Walsh D.A."/>
            <person name="Denef V.J."/>
            <person name="McMahon K.D."/>
            <person name="Konstantinidis K.T."/>
            <person name="Eloe-Fadrosh E.A."/>
            <person name="Kyrpides N.C."/>
            <person name="Woyke T."/>
        </authorList>
    </citation>
    <scope>NUCLEOTIDE SEQUENCE</scope>
    <source>
        <strain evidence="1">GVMAG-M-3300018080-19</strain>
    </source>
</reference>
<organism evidence="1">
    <name type="scientific">viral metagenome</name>
    <dbReference type="NCBI Taxonomy" id="1070528"/>
    <lineage>
        <taxon>unclassified sequences</taxon>
        <taxon>metagenomes</taxon>
        <taxon>organismal metagenomes</taxon>
    </lineage>
</organism>
<dbReference type="InterPro" id="IPR027417">
    <property type="entry name" value="P-loop_NTPase"/>
</dbReference>